<evidence type="ECO:0000256" key="7">
    <source>
        <dbReference type="ARBA" id="ARBA00023118"/>
    </source>
</evidence>
<dbReference type="InterPro" id="IPR013785">
    <property type="entry name" value="Aldolase_TIM"/>
</dbReference>
<evidence type="ECO:0000256" key="3">
    <source>
        <dbReference type="ARBA" id="ARBA00022691"/>
    </source>
</evidence>
<comment type="cofactor">
    <cofactor evidence="1">
        <name>[4Fe-4S] cluster</name>
        <dbReference type="ChEBI" id="CHEBI:49883"/>
    </cofactor>
</comment>
<protein>
    <recommendedName>
        <fullName evidence="8">Radical SAM core domain-containing protein</fullName>
    </recommendedName>
</protein>
<dbReference type="NCBIfam" id="NF038283">
    <property type="entry name" value="viperin_w_prok"/>
    <property type="match status" value="1"/>
</dbReference>
<evidence type="ECO:0000256" key="2">
    <source>
        <dbReference type="ARBA" id="ARBA00022485"/>
    </source>
</evidence>
<name>A0A4S4LHH6_9AGAM</name>
<dbReference type="PANTHER" id="PTHR21339">
    <property type="entry name" value="RADICAL S-ADENOSYL METHIONINE DOMAIN-CONTAINING PROTEIN 2"/>
    <property type="match status" value="1"/>
</dbReference>
<evidence type="ECO:0000256" key="5">
    <source>
        <dbReference type="ARBA" id="ARBA00023004"/>
    </source>
</evidence>
<keyword evidence="10" id="KW-1185">Reference proteome</keyword>
<keyword evidence="5" id="KW-0408">Iron</keyword>
<dbReference type="Gene3D" id="3.20.20.70">
    <property type="entry name" value="Aldolase class I"/>
    <property type="match status" value="1"/>
</dbReference>
<dbReference type="InterPro" id="IPR058240">
    <property type="entry name" value="rSAM_sf"/>
</dbReference>
<keyword evidence="2" id="KW-0004">4Fe-4S</keyword>
<evidence type="ECO:0000313" key="9">
    <source>
        <dbReference type="EMBL" id="THH11456.1"/>
    </source>
</evidence>
<feature type="domain" description="Radical SAM core" evidence="8">
    <location>
        <begin position="169"/>
        <end position="385"/>
    </location>
</feature>
<dbReference type="InterPro" id="IPR007197">
    <property type="entry name" value="rSAM"/>
</dbReference>
<keyword evidence="6" id="KW-0411">Iron-sulfur</keyword>
<dbReference type="CDD" id="cd01335">
    <property type="entry name" value="Radical_SAM"/>
    <property type="match status" value="1"/>
</dbReference>
<organism evidence="9 10">
    <name type="scientific">Bondarzewia mesenterica</name>
    <dbReference type="NCBI Taxonomy" id="1095465"/>
    <lineage>
        <taxon>Eukaryota</taxon>
        <taxon>Fungi</taxon>
        <taxon>Dikarya</taxon>
        <taxon>Basidiomycota</taxon>
        <taxon>Agaricomycotina</taxon>
        <taxon>Agaricomycetes</taxon>
        <taxon>Russulales</taxon>
        <taxon>Bondarzewiaceae</taxon>
        <taxon>Bondarzewia</taxon>
    </lineage>
</organism>
<comment type="caution">
    <text evidence="9">The sequence shown here is derived from an EMBL/GenBank/DDBJ whole genome shotgun (WGS) entry which is preliminary data.</text>
</comment>
<dbReference type="GO" id="GO:0046872">
    <property type="term" value="F:metal ion binding"/>
    <property type="evidence" value="ECO:0007669"/>
    <property type="project" value="UniProtKB-KW"/>
</dbReference>
<keyword evidence="7" id="KW-0051">Antiviral defense</keyword>
<dbReference type="OrthoDB" id="549750at2759"/>
<dbReference type="EMBL" id="SGPL01000512">
    <property type="protein sequence ID" value="THH11456.1"/>
    <property type="molecule type" value="Genomic_DNA"/>
</dbReference>
<dbReference type="PROSITE" id="PS51918">
    <property type="entry name" value="RADICAL_SAM"/>
    <property type="match status" value="1"/>
</dbReference>
<evidence type="ECO:0000259" key="8">
    <source>
        <dbReference type="PROSITE" id="PS51918"/>
    </source>
</evidence>
<keyword evidence="3" id="KW-0949">S-adenosyl-L-methionine</keyword>
<dbReference type="PANTHER" id="PTHR21339:SF0">
    <property type="entry name" value="S-ADENOSYLMETHIONINE-DEPENDENT NUCLEOTIDE DEHYDRATASE RSAD2"/>
    <property type="match status" value="1"/>
</dbReference>
<dbReference type="Pfam" id="PF04055">
    <property type="entry name" value="Radical_SAM"/>
    <property type="match status" value="1"/>
</dbReference>
<dbReference type="GO" id="GO:0051539">
    <property type="term" value="F:4 iron, 4 sulfur cluster binding"/>
    <property type="evidence" value="ECO:0007669"/>
    <property type="project" value="UniProtKB-KW"/>
</dbReference>
<dbReference type="AlphaFoldDB" id="A0A4S4LHH6"/>
<evidence type="ECO:0000313" key="10">
    <source>
        <dbReference type="Proteomes" id="UP000310158"/>
    </source>
</evidence>
<dbReference type="SUPFAM" id="SSF102114">
    <property type="entry name" value="Radical SAM enzymes"/>
    <property type="match status" value="1"/>
</dbReference>
<evidence type="ECO:0000256" key="4">
    <source>
        <dbReference type="ARBA" id="ARBA00022723"/>
    </source>
</evidence>
<dbReference type="GO" id="GO:0003824">
    <property type="term" value="F:catalytic activity"/>
    <property type="evidence" value="ECO:0007669"/>
    <property type="project" value="InterPro"/>
</dbReference>
<proteinExistence type="predicted"/>
<accession>A0A4S4LHH6</accession>
<dbReference type="GO" id="GO:0051607">
    <property type="term" value="P:defense response to virus"/>
    <property type="evidence" value="ECO:0007669"/>
    <property type="project" value="UniProtKB-KW"/>
</dbReference>
<dbReference type="Proteomes" id="UP000310158">
    <property type="component" value="Unassembled WGS sequence"/>
</dbReference>
<sequence>MSQRILIHLRDAGATAQSYAVTTQHLQSSRDINEAIHAHIVSPYKGSRLDHEFSASPGATDAQVRGDVTELVQVRIERSIVVENEDGSRVYPMGRDSAAKALFSASMSTNYRTKTSCYLLQGPAAQQYLNDLGVGVANLPILNSVIPFRDYQEARSLPDTFPLCFLTADAVSVSRMLNFSDIRMKCNYACEFCFHTAKNLSILPLEDAKRGLRLLAEAGMKKLNISGGEPFLKPTFIGELFRFCKEELHIESCSVVNNGSKVTERWLDEYGRYLDVMAISCDSFETETNVRLGRTEQGSAARQHTARVFEVSDWCRARGIKVKINSVITKLNWEEDMNGPITELSPFRWKSSNHRPTPQVFQVLLLDSENTGEGSLRDARHLTISAAQFDAFLARHKGQPTLVPEDNETMKDSYLSLDEEMRFLNCREGGKIPGRSILQVGVREALKDTGFNRQKFLERGGVFDWTRSEDDLDW</sequence>
<gene>
    <name evidence="9" type="ORF">EW146_g8035</name>
</gene>
<keyword evidence="4" id="KW-0479">Metal-binding</keyword>
<dbReference type="SFLD" id="SFLDG01067">
    <property type="entry name" value="SPASM/twitch_domain_containing"/>
    <property type="match status" value="1"/>
</dbReference>
<dbReference type="SFLD" id="SFLDS00029">
    <property type="entry name" value="Radical_SAM"/>
    <property type="match status" value="1"/>
</dbReference>
<evidence type="ECO:0000256" key="1">
    <source>
        <dbReference type="ARBA" id="ARBA00001966"/>
    </source>
</evidence>
<dbReference type="SFLD" id="SFLDG01088">
    <property type="entry name" value="antiviral_proteins"/>
    <property type="match status" value="1"/>
</dbReference>
<evidence type="ECO:0000256" key="6">
    <source>
        <dbReference type="ARBA" id="ARBA00023014"/>
    </source>
</evidence>
<reference evidence="9 10" key="1">
    <citation type="submission" date="2019-02" db="EMBL/GenBank/DDBJ databases">
        <title>Genome sequencing of the rare red list fungi Bondarzewia mesenterica.</title>
        <authorList>
            <person name="Buettner E."/>
            <person name="Kellner H."/>
        </authorList>
    </citation>
    <scope>NUCLEOTIDE SEQUENCE [LARGE SCALE GENOMIC DNA]</scope>
    <source>
        <strain evidence="9 10">DSM 108281</strain>
    </source>
</reference>
<dbReference type="InterPro" id="IPR051196">
    <property type="entry name" value="RSAD2/Viperin_antiviral"/>
</dbReference>